<dbReference type="RefSeq" id="WP_104978044.1">
    <property type="nucleotide sequence ID" value="NZ_CP012673.1"/>
</dbReference>
<dbReference type="PANTHER" id="PTHR43968">
    <property type="match status" value="1"/>
</dbReference>
<feature type="domain" description="GST N-terminal" evidence="1">
    <location>
        <begin position="1"/>
        <end position="79"/>
    </location>
</feature>
<dbReference type="Pfam" id="PF13417">
    <property type="entry name" value="GST_N_3"/>
    <property type="match status" value="1"/>
</dbReference>
<accession>A0A2L0ELM9</accession>
<dbReference type="InterPro" id="IPR050983">
    <property type="entry name" value="GST_Omega/HSP26"/>
</dbReference>
<dbReference type="GO" id="GO:0016740">
    <property type="term" value="F:transferase activity"/>
    <property type="evidence" value="ECO:0007669"/>
    <property type="project" value="UniProtKB-KW"/>
</dbReference>
<dbReference type="Gene3D" id="1.20.1050.10">
    <property type="match status" value="1"/>
</dbReference>
<sequence>MITLYGFPLSNYYNKVKLSLLEKGVPFVEELARPSQDAALLEKSPTGKIPFIKRSDAEGYLIESQAIVEYIEAIGPKENRLLPEDPWEAAQCRSIMFLIDFSIDSPCRPVLPAALLGQKAVPEQVASAEQSVARGVSGLRRLAKFKPYIAGSELTYADLAAITVMPVASVVLKMITGKDPLEDWPELHSYFALLRQRPHVQRVEAEATQALQAFLAMQKKQ</sequence>
<dbReference type="InterPro" id="IPR004045">
    <property type="entry name" value="Glutathione_S-Trfase_N"/>
</dbReference>
<dbReference type="OrthoDB" id="9782992at2"/>
<evidence type="ECO:0000259" key="1">
    <source>
        <dbReference type="PROSITE" id="PS50404"/>
    </source>
</evidence>
<dbReference type="SUPFAM" id="SSF47616">
    <property type="entry name" value="GST C-terminal domain-like"/>
    <property type="match status" value="1"/>
</dbReference>
<feature type="domain" description="GST C-terminal" evidence="2">
    <location>
        <begin position="85"/>
        <end position="214"/>
    </location>
</feature>
<dbReference type="Gene3D" id="3.40.30.10">
    <property type="entry name" value="Glutaredoxin"/>
    <property type="match status" value="1"/>
</dbReference>
<dbReference type="CDD" id="cd00570">
    <property type="entry name" value="GST_N_family"/>
    <property type="match status" value="1"/>
</dbReference>
<dbReference type="InterPro" id="IPR036282">
    <property type="entry name" value="Glutathione-S-Trfase_C_sf"/>
</dbReference>
<name>A0A2L0ELM9_SORCE</name>
<dbReference type="AlphaFoldDB" id="A0A2L0ELM9"/>
<dbReference type="InterPro" id="IPR040079">
    <property type="entry name" value="Glutathione_S-Trfase"/>
</dbReference>
<dbReference type="Proteomes" id="UP000238348">
    <property type="component" value="Chromosome"/>
</dbReference>
<evidence type="ECO:0000313" key="3">
    <source>
        <dbReference type="EMBL" id="AUX40199.1"/>
    </source>
</evidence>
<dbReference type="InterPro" id="IPR010987">
    <property type="entry name" value="Glutathione-S-Trfase_C-like"/>
</dbReference>
<dbReference type="PROSITE" id="PS50405">
    <property type="entry name" value="GST_CTER"/>
    <property type="match status" value="1"/>
</dbReference>
<dbReference type="InterPro" id="IPR036249">
    <property type="entry name" value="Thioredoxin-like_sf"/>
</dbReference>
<dbReference type="Pfam" id="PF13410">
    <property type="entry name" value="GST_C_2"/>
    <property type="match status" value="1"/>
</dbReference>
<reference evidence="3 4" key="1">
    <citation type="submission" date="2015-09" db="EMBL/GenBank/DDBJ databases">
        <title>Sorangium comparison.</title>
        <authorList>
            <person name="Zaburannyi N."/>
            <person name="Bunk B."/>
            <person name="Overmann J."/>
            <person name="Mueller R."/>
        </authorList>
    </citation>
    <scope>NUCLEOTIDE SEQUENCE [LARGE SCALE GENOMIC DNA]</scope>
    <source>
        <strain evidence="3 4">So ce26</strain>
    </source>
</reference>
<dbReference type="SFLD" id="SFLDG00358">
    <property type="entry name" value="Main_(cytGST)"/>
    <property type="match status" value="1"/>
</dbReference>
<dbReference type="SFLD" id="SFLDS00019">
    <property type="entry name" value="Glutathione_Transferase_(cytos"/>
    <property type="match status" value="1"/>
</dbReference>
<organism evidence="3 4">
    <name type="scientific">Sorangium cellulosum</name>
    <name type="common">Polyangium cellulosum</name>
    <dbReference type="NCBI Taxonomy" id="56"/>
    <lineage>
        <taxon>Bacteria</taxon>
        <taxon>Pseudomonadati</taxon>
        <taxon>Myxococcota</taxon>
        <taxon>Polyangia</taxon>
        <taxon>Polyangiales</taxon>
        <taxon>Polyangiaceae</taxon>
        <taxon>Sorangium</taxon>
    </lineage>
</organism>
<protein>
    <submittedName>
        <fullName evidence="3">Glutathione transferase</fullName>
    </submittedName>
</protein>
<dbReference type="GO" id="GO:0005737">
    <property type="term" value="C:cytoplasm"/>
    <property type="evidence" value="ECO:0007669"/>
    <property type="project" value="TreeGrafter"/>
</dbReference>
<gene>
    <name evidence="3" type="ORF">SOCE26_015980</name>
</gene>
<dbReference type="SUPFAM" id="SSF52833">
    <property type="entry name" value="Thioredoxin-like"/>
    <property type="match status" value="1"/>
</dbReference>
<evidence type="ECO:0000313" key="4">
    <source>
        <dbReference type="Proteomes" id="UP000238348"/>
    </source>
</evidence>
<dbReference type="PROSITE" id="PS50404">
    <property type="entry name" value="GST_NTER"/>
    <property type="match status" value="1"/>
</dbReference>
<dbReference type="PANTHER" id="PTHR43968:SF6">
    <property type="entry name" value="GLUTATHIONE S-TRANSFERASE OMEGA"/>
    <property type="match status" value="1"/>
</dbReference>
<keyword evidence="3" id="KW-0808">Transferase</keyword>
<dbReference type="EMBL" id="CP012673">
    <property type="protein sequence ID" value="AUX40199.1"/>
    <property type="molecule type" value="Genomic_DNA"/>
</dbReference>
<evidence type="ECO:0000259" key="2">
    <source>
        <dbReference type="PROSITE" id="PS50405"/>
    </source>
</evidence>
<proteinExistence type="predicted"/>